<evidence type="ECO:0000313" key="1">
    <source>
        <dbReference type="EMBL" id="KAF2899682.1"/>
    </source>
</evidence>
<gene>
    <name evidence="1" type="ORF">ILUMI_06489</name>
</gene>
<protein>
    <submittedName>
        <fullName evidence="1">Uncharacterized protein</fullName>
    </submittedName>
</protein>
<proteinExistence type="predicted"/>
<comment type="caution">
    <text evidence="1">The sequence shown here is derived from an EMBL/GenBank/DDBJ whole genome shotgun (WGS) entry which is preliminary data.</text>
</comment>
<feature type="non-terminal residue" evidence="1">
    <location>
        <position position="1"/>
    </location>
</feature>
<dbReference type="PANTHER" id="PTHR45749">
    <property type="match status" value="1"/>
</dbReference>
<dbReference type="OrthoDB" id="6775123at2759"/>
<dbReference type="AlphaFoldDB" id="A0A8K0GFB0"/>
<feature type="non-terminal residue" evidence="1">
    <location>
        <position position="196"/>
    </location>
</feature>
<reference evidence="1" key="1">
    <citation type="submission" date="2019-08" db="EMBL/GenBank/DDBJ databases">
        <title>The genome of the North American firefly Photinus pyralis.</title>
        <authorList>
            <consortium name="Photinus pyralis genome working group"/>
            <person name="Fallon T.R."/>
            <person name="Sander Lower S.E."/>
            <person name="Weng J.-K."/>
        </authorList>
    </citation>
    <scope>NUCLEOTIDE SEQUENCE</scope>
    <source>
        <strain evidence="1">TRF0915ILg1</strain>
        <tissue evidence="1">Whole body</tissue>
    </source>
</reference>
<accession>A0A8K0GFB0</accession>
<evidence type="ECO:0000313" key="2">
    <source>
        <dbReference type="Proteomes" id="UP000801492"/>
    </source>
</evidence>
<dbReference type="Proteomes" id="UP000801492">
    <property type="component" value="Unassembled WGS sequence"/>
</dbReference>
<organism evidence="1 2">
    <name type="scientific">Ignelater luminosus</name>
    <name type="common">Cucubano</name>
    <name type="synonym">Pyrophorus luminosus</name>
    <dbReference type="NCBI Taxonomy" id="2038154"/>
    <lineage>
        <taxon>Eukaryota</taxon>
        <taxon>Metazoa</taxon>
        <taxon>Ecdysozoa</taxon>
        <taxon>Arthropoda</taxon>
        <taxon>Hexapoda</taxon>
        <taxon>Insecta</taxon>
        <taxon>Pterygota</taxon>
        <taxon>Neoptera</taxon>
        <taxon>Endopterygota</taxon>
        <taxon>Coleoptera</taxon>
        <taxon>Polyphaga</taxon>
        <taxon>Elateriformia</taxon>
        <taxon>Elateroidea</taxon>
        <taxon>Elateridae</taxon>
        <taxon>Agrypninae</taxon>
        <taxon>Pyrophorini</taxon>
        <taxon>Ignelater</taxon>
    </lineage>
</organism>
<dbReference type="PANTHER" id="PTHR45749:SF21">
    <property type="entry name" value="DUF4371 DOMAIN-CONTAINING PROTEIN"/>
    <property type="match status" value="1"/>
</dbReference>
<sequence length="196" mass="22641">TQRVREKKENLAAIRPIIETILFCAEQELPFRGDCDSGLLALEKYEKKDGKFRALLRFRTNSGDEDLRRHFISSRKNATYMSPDIQNEIIQICSEIVIEEIMKKVNRRCGELLTWPSVLDRDTMVQRRWQVTLVVSSPKSGSSTRMRDTFIVQAIGDTQSCDRGLPKLAAWPKKEAIATYLRMRDKEENEDGSDLE</sequence>
<keyword evidence="2" id="KW-1185">Reference proteome</keyword>
<dbReference type="EMBL" id="VTPC01002685">
    <property type="protein sequence ID" value="KAF2899682.1"/>
    <property type="molecule type" value="Genomic_DNA"/>
</dbReference>
<name>A0A8K0GFB0_IGNLU</name>